<sequence>MPEGTLDRSRVALRGRTQGRAFRRRITRRRTVQALMLCCALALLPSTWLHVSTDAPDADVSHAPRAPVALVFGAGLWDGEPSPYLAHRLDSAVELYERGKVQAVLVSGDNSREEYDEPDAMRRYLSARGVPADRVVADYAGFDTWDSCTRAARVFGVRKALLVSQDFHIRRAVALCAAAGIDPYGVAVPEPRDVTWYAGGVREIPGAAKAAFDAALTPDPHFLGPHEPGVERALAEARRAAPGSGGR</sequence>
<dbReference type="InterPro" id="IPR003848">
    <property type="entry name" value="DUF218"/>
</dbReference>
<dbReference type="Proteomes" id="UP000631535">
    <property type="component" value="Unassembled WGS sequence"/>
</dbReference>
<dbReference type="PANTHER" id="PTHR30336:SF6">
    <property type="entry name" value="INTEGRAL MEMBRANE PROTEIN"/>
    <property type="match status" value="1"/>
</dbReference>
<reference evidence="3" key="1">
    <citation type="journal article" date="2019" name="Int. J. Syst. Evol. Microbiol.">
        <title>The Global Catalogue of Microorganisms (GCM) 10K type strain sequencing project: providing services to taxonomists for standard genome sequencing and annotation.</title>
        <authorList>
            <consortium name="The Broad Institute Genomics Platform"/>
            <consortium name="The Broad Institute Genome Sequencing Center for Infectious Disease"/>
            <person name="Wu L."/>
            <person name="Ma J."/>
        </authorList>
    </citation>
    <scope>NUCLEOTIDE SEQUENCE [LARGE SCALE GENOMIC DNA]</scope>
    <source>
        <strain evidence="3">CGMCC 4.7178</strain>
    </source>
</reference>
<evidence type="ECO:0000259" key="1">
    <source>
        <dbReference type="Pfam" id="PF02698"/>
    </source>
</evidence>
<dbReference type="CDD" id="cd06259">
    <property type="entry name" value="YdcF-like"/>
    <property type="match status" value="1"/>
</dbReference>
<comment type="caution">
    <text evidence="2">The sequence shown here is derived from an EMBL/GenBank/DDBJ whole genome shotgun (WGS) entry which is preliminary data.</text>
</comment>
<dbReference type="RefSeq" id="WP_189038431.1">
    <property type="nucleotide sequence ID" value="NZ_BMMP01000012.1"/>
</dbReference>
<evidence type="ECO:0000313" key="3">
    <source>
        <dbReference type="Proteomes" id="UP000631535"/>
    </source>
</evidence>
<organism evidence="2 3">
    <name type="scientific">Streptomyces daqingensis</name>
    <dbReference type="NCBI Taxonomy" id="1472640"/>
    <lineage>
        <taxon>Bacteria</taxon>
        <taxon>Bacillati</taxon>
        <taxon>Actinomycetota</taxon>
        <taxon>Actinomycetes</taxon>
        <taxon>Kitasatosporales</taxon>
        <taxon>Streptomycetaceae</taxon>
        <taxon>Streptomyces</taxon>
    </lineage>
</organism>
<dbReference type="EMBL" id="BMMP01000012">
    <property type="protein sequence ID" value="GGO53061.1"/>
    <property type="molecule type" value="Genomic_DNA"/>
</dbReference>
<gene>
    <name evidence="2" type="ORF">GCM10012287_38810</name>
</gene>
<dbReference type="InterPro" id="IPR051599">
    <property type="entry name" value="Cell_Envelope_Assoc"/>
</dbReference>
<keyword evidence="3" id="KW-1185">Reference proteome</keyword>
<protein>
    <submittedName>
        <fullName evidence="2">Membrane protein</fullName>
    </submittedName>
</protein>
<accession>A0ABQ2MJ31</accession>
<name>A0ABQ2MJ31_9ACTN</name>
<dbReference type="PANTHER" id="PTHR30336">
    <property type="entry name" value="INNER MEMBRANE PROTEIN, PROBABLE PERMEASE"/>
    <property type="match status" value="1"/>
</dbReference>
<dbReference type="Pfam" id="PF02698">
    <property type="entry name" value="DUF218"/>
    <property type="match status" value="1"/>
</dbReference>
<evidence type="ECO:0000313" key="2">
    <source>
        <dbReference type="EMBL" id="GGO53061.1"/>
    </source>
</evidence>
<proteinExistence type="predicted"/>
<feature type="domain" description="DUF218" evidence="1">
    <location>
        <begin position="68"/>
        <end position="188"/>
    </location>
</feature>